<dbReference type="PANTHER" id="PTHR31348:SF4">
    <property type="entry name" value="PHYTOCHROME A-ASSOCIATED F-BOX PROTEIN"/>
    <property type="match status" value="1"/>
</dbReference>
<evidence type="ECO:0000313" key="4">
    <source>
        <dbReference type="Proteomes" id="UP000822688"/>
    </source>
</evidence>
<organism evidence="3 4">
    <name type="scientific">Ceratodon purpureus</name>
    <name type="common">Fire moss</name>
    <name type="synonym">Dicranum purpureum</name>
    <dbReference type="NCBI Taxonomy" id="3225"/>
    <lineage>
        <taxon>Eukaryota</taxon>
        <taxon>Viridiplantae</taxon>
        <taxon>Streptophyta</taxon>
        <taxon>Embryophyta</taxon>
        <taxon>Bryophyta</taxon>
        <taxon>Bryophytina</taxon>
        <taxon>Bryopsida</taxon>
        <taxon>Dicranidae</taxon>
        <taxon>Pseudoditrichales</taxon>
        <taxon>Ditrichaceae</taxon>
        <taxon>Ceratodon</taxon>
    </lineage>
</organism>
<comment type="caution">
    <text evidence="3">The sequence shown here is derived from an EMBL/GenBank/DDBJ whole genome shotgun (WGS) entry which is preliminary data.</text>
</comment>
<accession>A0A8T0I605</accession>
<gene>
    <name evidence="3" type="ORF">KC19_4G056000</name>
</gene>
<dbReference type="InterPro" id="IPR040267">
    <property type="entry name" value="EID1-like"/>
</dbReference>
<feature type="compositionally biased region" description="Basic and acidic residues" evidence="1">
    <location>
        <begin position="280"/>
        <end position="334"/>
    </location>
</feature>
<dbReference type="Proteomes" id="UP000822688">
    <property type="component" value="Chromosome 4"/>
</dbReference>
<feature type="region of interest" description="Disordered" evidence="1">
    <location>
        <begin position="231"/>
        <end position="261"/>
    </location>
</feature>
<dbReference type="AlphaFoldDB" id="A0A8T0I605"/>
<reference evidence="3" key="1">
    <citation type="submission" date="2020-06" db="EMBL/GenBank/DDBJ databases">
        <title>WGS assembly of Ceratodon purpureus strain R40.</title>
        <authorList>
            <person name="Carey S.B."/>
            <person name="Jenkins J."/>
            <person name="Shu S."/>
            <person name="Lovell J.T."/>
            <person name="Sreedasyam A."/>
            <person name="Maumus F."/>
            <person name="Tiley G.P."/>
            <person name="Fernandez-Pozo N."/>
            <person name="Barry K."/>
            <person name="Chen C."/>
            <person name="Wang M."/>
            <person name="Lipzen A."/>
            <person name="Daum C."/>
            <person name="Saski C.A."/>
            <person name="Payton A.C."/>
            <person name="Mcbreen J.C."/>
            <person name="Conrad R.E."/>
            <person name="Kollar L.M."/>
            <person name="Olsson S."/>
            <person name="Huttunen S."/>
            <person name="Landis J.B."/>
            <person name="Wickett N.J."/>
            <person name="Johnson M.G."/>
            <person name="Rensing S.A."/>
            <person name="Grimwood J."/>
            <person name="Schmutz J."/>
            <person name="Mcdaniel S.F."/>
        </authorList>
    </citation>
    <scope>NUCLEOTIDE SEQUENCE</scope>
    <source>
        <strain evidence="3">R40</strain>
    </source>
</reference>
<dbReference type="CDD" id="cd09917">
    <property type="entry name" value="F-box_SF"/>
    <property type="match status" value="1"/>
</dbReference>
<keyword evidence="4" id="KW-1185">Reference proteome</keyword>
<dbReference type="Gene3D" id="1.20.1280.50">
    <property type="match status" value="1"/>
</dbReference>
<dbReference type="InterPro" id="IPR036047">
    <property type="entry name" value="F-box-like_dom_sf"/>
</dbReference>
<name>A0A8T0I605_CERPU</name>
<protein>
    <recommendedName>
        <fullName evidence="2">F-box domain-containing protein</fullName>
    </recommendedName>
</protein>
<feature type="region of interest" description="Disordered" evidence="1">
    <location>
        <begin position="273"/>
        <end position="346"/>
    </location>
</feature>
<dbReference type="SUPFAM" id="SSF81383">
    <property type="entry name" value="F-box domain"/>
    <property type="match status" value="1"/>
</dbReference>
<dbReference type="PANTHER" id="PTHR31348">
    <property type="entry name" value="EID1-LIKE F-BOX PROTEIN 2-RELATED"/>
    <property type="match status" value="1"/>
</dbReference>
<dbReference type="EMBL" id="CM026424">
    <property type="protein sequence ID" value="KAG0578872.1"/>
    <property type="molecule type" value="Genomic_DNA"/>
</dbReference>
<dbReference type="InterPro" id="IPR001810">
    <property type="entry name" value="F-box_dom"/>
</dbReference>
<sequence length="483" mass="54646">MTEIGVGVMATPPACKSEQSVFKEPRPVNPNSLPFFSRIVEDIIVNIFGRLEDDPRDLARLACVCRRFRGVIKTSCYKRQCMRVVPSIVSELMQSSSRQDVLVEPPGGWEALQKVLVCCPGLSHAGVLLNCWDYGLEREIGRSDDFELVRRDDLPEVGLTIEAEDVHDTTGAVNSGLDVIVNEQEKSGDDLLQILISENLQENVTNPEATSGAHSQQDMENNVDYQCGTRERKDRVDTPCSSSCSNLSSDSEADADGRKSSILGKEKEVLVGDGPIKQMKTGDIHYHGKVMKEPKYHGSYRRLDRDSAERGRSPSPRIRERRGSRSRSGSRERSGSSSGGKRGNYLERRINHEEEPHLAKGTWTLTREQGNKLLASRFRSDSLYICEWPGCTHQGERRMYKLFRGIFKNFKHSHVFRNLKDLKAKRTEIRCAFCSEETYDMVTSFCLRRSFEYHDDGEPVIRAYVCENGHVAGAWTDRPLYNL</sequence>
<evidence type="ECO:0000259" key="2">
    <source>
        <dbReference type="Pfam" id="PF12937"/>
    </source>
</evidence>
<feature type="compositionally biased region" description="Low complexity" evidence="1">
    <location>
        <begin position="241"/>
        <end position="250"/>
    </location>
</feature>
<feature type="domain" description="F-box" evidence="2">
    <location>
        <begin position="42"/>
        <end position="83"/>
    </location>
</feature>
<evidence type="ECO:0000256" key="1">
    <source>
        <dbReference type="SAM" id="MobiDB-lite"/>
    </source>
</evidence>
<dbReference type="Pfam" id="PF12937">
    <property type="entry name" value="F-box-like"/>
    <property type="match status" value="1"/>
</dbReference>
<evidence type="ECO:0000313" key="3">
    <source>
        <dbReference type="EMBL" id="KAG0578872.1"/>
    </source>
</evidence>
<proteinExistence type="predicted"/>